<gene>
    <name evidence="9" type="primary">corA-1</name>
    <name evidence="8" type="synonym">corA</name>
    <name evidence="9" type="ORF">MoryE10_35010</name>
</gene>
<dbReference type="Gene3D" id="1.20.58.340">
    <property type="entry name" value="Magnesium transport protein CorA, transmembrane region"/>
    <property type="match status" value="2"/>
</dbReference>
<proteinExistence type="inferred from homology"/>
<dbReference type="InterPro" id="IPR045863">
    <property type="entry name" value="CorA_TM1_TM2"/>
</dbReference>
<keyword evidence="8" id="KW-0460">Magnesium</keyword>
<organism evidence="9 10">
    <name type="scientific">Methylogaea oryzae</name>
    <dbReference type="NCBI Taxonomy" id="1295382"/>
    <lineage>
        <taxon>Bacteria</taxon>
        <taxon>Pseudomonadati</taxon>
        <taxon>Pseudomonadota</taxon>
        <taxon>Gammaproteobacteria</taxon>
        <taxon>Methylococcales</taxon>
        <taxon>Methylococcaceae</taxon>
        <taxon>Methylogaea</taxon>
    </lineage>
</organism>
<keyword evidence="10" id="KW-1185">Reference proteome</keyword>
<dbReference type="PANTHER" id="PTHR46494">
    <property type="entry name" value="CORA FAMILY METAL ION TRANSPORTER (EUROFUNG)"/>
    <property type="match status" value="1"/>
</dbReference>
<dbReference type="Proteomes" id="UP000824988">
    <property type="component" value="Chromosome"/>
</dbReference>
<keyword evidence="5 8" id="KW-0812">Transmembrane</keyword>
<dbReference type="NCBIfam" id="TIGR00383">
    <property type="entry name" value="corA"/>
    <property type="match status" value="1"/>
</dbReference>
<comment type="subcellular location">
    <subcellularLocation>
        <location evidence="1">Cell membrane</location>
        <topology evidence="1">Multi-pass membrane protein</topology>
    </subcellularLocation>
    <subcellularLocation>
        <location evidence="8">Membrane</location>
        <topology evidence="8">Multi-pass membrane protein</topology>
    </subcellularLocation>
</comment>
<keyword evidence="6 8" id="KW-1133">Transmembrane helix</keyword>
<dbReference type="EMBL" id="AP019782">
    <property type="protein sequence ID" value="BBL72895.1"/>
    <property type="molecule type" value="Genomic_DNA"/>
</dbReference>
<evidence type="ECO:0000313" key="9">
    <source>
        <dbReference type="EMBL" id="BBL72895.1"/>
    </source>
</evidence>
<keyword evidence="7 8" id="KW-0472">Membrane</keyword>
<keyword evidence="8" id="KW-0406">Ion transport</keyword>
<dbReference type="GO" id="GO:0050897">
    <property type="term" value="F:cobalt ion binding"/>
    <property type="evidence" value="ECO:0007669"/>
    <property type="project" value="TreeGrafter"/>
</dbReference>
<sequence length="358" mass="41053">MGLFTKRYHPPGTTPGTLTAVTRTSEQRPLRISLLDYDEDRITELPDASLADCISHTSDSKASWIHVQGTPEPELLHALGEAFGLHGLALEDVLNSGQRPKAEVYDGQFFVIMGRPVWRDGELSMEQVSLFLLERLVISFHQGEGDPFEPIRRRLRGASNGGFNQRTADYLYYALIDVVIDEGFPLLEILGERIEDLEDELLENPGQGTLNDIHRLKRELLLLRRMLWPHREVLNVLLREEDRLIQPGIKLYLRDCYDHTIHIMELLEAYRDMAASMLDVYLSSVSNRLNENMRILTVIATTFMPLTFIAGLYGMNFDRASPWNMPELGWRYGYPAVVTVMVVVMIGMVGYFRRKDWL</sequence>
<keyword evidence="3 8" id="KW-0813">Transport</keyword>
<dbReference type="GO" id="GO:0015095">
    <property type="term" value="F:magnesium ion transmembrane transporter activity"/>
    <property type="evidence" value="ECO:0007669"/>
    <property type="project" value="UniProtKB-UniRule"/>
</dbReference>
<keyword evidence="4 8" id="KW-1003">Cell membrane</keyword>
<dbReference type="Gene3D" id="3.30.460.20">
    <property type="entry name" value="CorA soluble domain-like"/>
    <property type="match status" value="1"/>
</dbReference>
<evidence type="ECO:0000256" key="1">
    <source>
        <dbReference type="ARBA" id="ARBA00004651"/>
    </source>
</evidence>
<dbReference type="PANTHER" id="PTHR46494:SF1">
    <property type="entry name" value="CORA FAMILY METAL ION TRANSPORTER (EUROFUNG)"/>
    <property type="match status" value="1"/>
</dbReference>
<dbReference type="InterPro" id="IPR004488">
    <property type="entry name" value="Mg/Co-transport_prot_CorA"/>
</dbReference>
<feature type="transmembrane region" description="Helical" evidence="8">
    <location>
        <begin position="333"/>
        <end position="352"/>
    </location>
</feature>
<dbReference type="KEGG" id="moz:MoryE10_35010"/>
<dbReference type="InterPro" id="IPR045861">
    <property type="entry name" value="CorA_cytoplasmic_dom"/>
</dbReference>
<dbReference type="GO" id="GO:0000287">
    <property type="term" value="F:magnesium ion binding"/>
    <property type="evidence" value="ECO:0007669"/>
    <property type="project" value="TreeGrafter"/>
</dbReference>
<comment type="similarity">
    <text evidence="2 8">Belongs to the CorA metal ion transporter (MIT) (TC 1.A.35) family.</text>
</comment>
<dbReference type="InterPro" id="IPR002523">
    <property type="entry name" value="MgTranspt_CorA/ZnTranspt_ZntB"/>
</dbReference>
<evidence type="ECO:0000256" key="6">
    <source>
        <dbReference type="ARBA" id="ARBA00022989"/>
    </source>
</evidence>
<evidence type="ECO:0000256" key="8">
    <source>
        <dbReference type="RuleBase" id="RU362010"/>
    </source>
</evidence>
<dbReference type="CDD" id="cd12828">
    <property type="entry name" value="TmCorA-like_1"/>
    <property type="match status" value="1"/>
</dbReference>
<accession>A0A8D4VVA1</accession>
<evidence type="ECO:0000256" key="3">
    <source>
        <dbReference type="ARBA" id="ARBA00022448"/>
    </source>
</evidence>
<name>A0A8D4VVA1_9GAMM</name>
<protein>
    <recommendedName>
        <fullName evidence="8">Magnesium transport protein CorA</fullName>
    </recommendedName>
</protein>
<dbReference type="AlphaFoldDB" id="A0A8D4VVA1"/>
<evidence type="ECO:0000256" key="7">
    <source>
        <dbReference type="ARBA" id="ARBA00023136"/>
    </source>
</evidence>
<dbReference type="RefSeq" id="WP_054772968.1">
    <property type="nucleotide sequence ID" value="NZ_AP019782.1"/>
</dbReference>
<dbReference type="GO" id="GO:0015087">
    <property type="term" value="F:cobalt ion transmembrane transporter activity"/>
    <property type="evidence" value="ECO:0007669"/>
    <property type="project" value="UniProtKB-UniRule"/>
</dbReference>
<evidence type="ECO:0000256" key="5">
    <source>
        <dbReference type="ARBA" id="ARBA00022692"/>
    </source>
</evidence>
<reference evidence="9" key="1">
    <citation type="submission" date="2019-06" db="EMBL/GenBank/DDBJ databases">
        <title>Complete genome sequence of Methylogaea oryzae strain JCM16910.</title>
        <authorList>
            <person name="Asakawa S."/>
        </authorList>
    </citation>
    <scope>NUCLEOTIDE SEQUENCE</scope>
    <source>
        <strain evidence="9">E10</strain>
    </source>
</reference>
<dbReference type="SUPFAM" id="SSF144083">
    <property type="entry name" value="Magnesium transport protein CorA, transmembrane region"/>
    <property type="match status" value="1"/>
</dbReference>
<dbReference type="FunFam" id="1.20.58.340:FF:000012">
    <property type="entry name" value="Magnesium transport protein CorA"/>
    <property type="match status" value="1"/>
</dbReference>
<feature type="transmembrane region" description="Helical" evidence="8">
    <location>
        <begin position="295"/>
        <end position="313"/>
    </location>
</feature>
<evidence type="ECO:0000313" key="10">
    <source>
        <dbReference type="Proteomes" id="UP000824988"/>
    </source>
</evidence>
<comment type="function">
    <text evidence="8">Mediates influx of magnesium ions.</text>
</comment>
<evidence type="ECO:0000256" key="4">
    <source>
        <dbReference type="ARBA" id="ARBA00022475"/>
    </source>
</evidence>
<dbReference type="Pfam" id="PF01544">
    <property type="entry name" value="CorA"/>
    <property type="match status" value="1"/>
</dbReference>
<evidence type="ECO:0000256" key="2">
    <source>
        <dbReference type="ARBA" id="ARBA00009765"/>
    </source>
</evidence>
<dbReference type="SUPFAM" id="SSF143865">
    <property type="entry name" value="CorA soluble domain-like"/>
    <property type="match status" value="1"/>
</dbReference>
<dbReference type="GO" id="GO:0005886">
    <property type="term" value="C:plasma membrane"/>
    <property type="evidence" value="ECO:0007669"/>
    <property type="project" value="UniProtKB-SubCell"/>
</dbReference>